<dbReference type="InterPro" id="IPR050957">
    <property type="entry name" value="BMP_lipoprotein"/>
</dbReference>
<evidence type="ECO:0000313" key="11">
    <source>
        <dbReference type="Proteomes" id="UP000419743"/>
    </source>
</evidence>
<dbReference type="EMBL" id="CACRYJ010000046">
    <property type="protein sequence ID" value="VZO38253.1"/>
    <property type="molecule type" value="Genomic_DNA"/>
</dbReference>
<evidence type="ECO:0000313" key="10">
    <source>
        <dbReference type="EMBL" id="VZO38253.1"/>
    </source>
</evidence>
<protein>
    <submittedName>
        <fullName evidence="10">Membrane lipoprotein TmpC</fullName>
    </submittedName>
</protein>
<comment type="caution">
    <text evidence="10">The sequence shown here is derived from an EMBL/GenBank/DDBJ whole genome shotgun (WGS) entry which is preliminary data.</text>
</comment>
<feature type="domain" description="ABC transporter substrate-binding protein PnrA-like" evidence="9">
    <location>
        <begin position="52"/>
        <end position="360"/>
    </location>
</feature>
<dbReference type="InterPro" id="IPR028082">
    <property type="entry name" value="Peripla_BP_I"/>
</dbReference>
<keyword evidence="3" id="KW-1003">Cell membrane</keyword>
<evidence type="ECO:0000256" key="8">
    <source>
        <dbReference type="SAM" id="SignalP"/>
    </source>
</evidence>
<dbReference type="InterPro" id="IPR003760">
    <property type="entry name" value="PnrA-like"/>
</dbReference>
<evidence type="ECO:0000256" key="2">
    <source>
        <dbReference type="ARBA" id="ARBA00008610"/>
    </source>
</evidence>
<evidence type="ECO:0000259" key="9">
    <source>
        <dbReference type="Pfam" id="PF02608"/>
    </source>
</evidence>
<dbReference type="Gene3D" id="3.40.50.2300">
    <property type="match status" value="2"/>
</dbReference>
<dbReference type="GO" id="GO:0005886">
    <property type="term" value="C:plasma membrane"/>
    <property type="evidence" value="ECO:0007669"/>
    <property type="project" value="UniProtKB-SubCell"/>
</dbReference>
<evidence type="ECO:0000256" key="5">
    <source>
        <dbReference type="ARBA" id="ARBA00023136"/>
    </source>
</evidence>
<dbReference type="CDD" id="cd06354">
    <property type="entry name" value="PBP1_PrnA-like"/>
    <property type="match status" value="1"/>
</dbReference>
<dbReference type="SUPFAM" id="SSF53822">
    <property type="entry name" value="Periplasmic binding protein-like I"/>
    <property type="match status" value="1"/>
</dbReference>
<dbReference type="PANTHER" id="PTHR34296:SF2">
    <property type="entry name" value="ABC TRANSPORTER GUANOSINE-BINDING PROTEIN NUPN"/>
    <property type="match status" value="1"/>
</dbReference>
<evidence type="ECO:0000256" key="3">
    <source>
        <dbReference type="ARBA" id="ARBA00022475"/>
    </source>
</evidence>
<dbReference type="AlphaFoldDB" id="A0A7M4DLS5"/>
<feature type="signal peptide" evidence="8">
    <location>
        <begin position="1"/>
        <end position="19"/>
    </location>
</feature>
<keyword evidence="5" id="KW-0472">Membrane</keyword>
<dbReference type="Proteomes" id="UP000419743">
    <property type="component" value="Unassembled WGS sequence"/>
</dbReference>
<dbReference type="PROSITE" id="PS51257">
    <property type="entry name" value="PROKAR_LIPOPROTEIN"/>
    <property type="match status" value="1"/>
</dbReference>
<accession>A0A7M4DLS5</accession>
<feature type="chain" id="PRO_5039391350" evidence="8">
    <location>
        <begin position="20"/>
        <end position="372"/>
    </location>
</feature>
<comment type="subcellular location">
    <subcellularLocation>
        <location evidence="1">Cell membrane</location>
        <topology evidence="1">Lipid-anchor</topology>
    </subcellularLocation>
</comment>
<organism evidence="10 11">
    <name type="scientific">Occultella aeris</name>
    <dbReference type="NCBI Taxonomy" id="2761496"/>
    <lineage>
        <taxon>Bacteria</taxon>
        <taxon>Bacillati</taxon>
        <taxon>Actinomycetota</taxon>
        <taxon>Actinomycetes</taxon>
        <taxon>Micrococcales</taxon>
        <taxon>Ruaniaceae</taxon>
        <taxon>Occultella</taxon>
    </lineage>
</organism>
<evidence type="ECO:0000256" key="4">
    <source>
        <dbReference type="ARBA" id="ARBA00022729"/>
    </source>
</evidence>
<evidence type="ECO:0000256" key="6">
    <source>
        <dbReference type="ARBA" id="ARBA00023288"/>
    </source>
</evidence>
<name>A0A7M4DLS5_9MICO</name>
<keyword evidence="6 10" id="KW-0449">Lipoprotein</keyword>
<evidence type="ECO:0000256" key="7">
    <source>
        <dbReference type="SAM" id="MobiDB-lite"/>
    </source>
</evidence>
<feature type="region of interest" description="Disordered" evidence="7">
    <location>
        <begin position="26"/>
        <end position="46"/>
    </location>
</feature>
<evidence type="ECO:0000256" key="1">
    <source>
        <dbReference type="ARBA" id="ARBA00004193"/>
    </source>
</evidence>
<dbReference type="Pfam" id="PF02608">
    <property type="entry name" value="Bmp"/>
    <property type="match status" value="1"/>
</dbReference>
<reference evidence="10 11" key="1">
    <citation type="submission" date="2019-11" db="EMBL/GenBank/DDBJ databases">
        <authorList>
            <person name="Criscuolo A."/>
        </authorList>
    </citation>
    <scope>NUCLEOTIDE SEQUENCE [LARGE SCALE GENOMIC DNA]</scope>
    <source>
        <strain evidence="10">CIP111667</strain>
    </source>
</reference>
<dbReference type="RefSeq" id="WP_156741798.1">
    <property type="nucleotide sequence ID" value="NZ_CACRYJ010000046.1"/>
</dbReference>
<gene>
    <name evidence="10" type="primary">tmpC</name>
    <name evidence="10" type="ORF">HALOF300_03092</name>
</gene>
<comment type="similarity">
    <text evidence="2">Belongs to the BMP lipoprotein family.</text>
</comment>
<keyword evidence="4 8" id="KW-0732">Signal</keyword>
<proteinExistence type="inferred from homology"/>
<sequence length="372" mass="38469">MKKPIYAVATLAVAALTLAACGAAPEDEETAGGGDTETTAEAPDNSDFIGCMISDEGGFDDASFNQSGFEGLERAETDLGITIQFAESTDPGAYAGNADAMVQAGCSLTIGVGFALEDTIQAAAEANEDLHFALVDSAFSAPDFSPVELPNAKPLLFNTQEAAFLAGYLAGGMTQTGTVATYGGQAFPSVTIFMDGFVDGVAAYNEAHGTDVQVLGWDKDAQDGSMTGDFTNTENGYNTTQQFIAAGADIILPVAGPVGAGSLSAASEHEGVSVIWVDSDGFEQESNAEYQDLILTSVIKLIGNSVFDTIDAAVAGDFDPTPYVGTLENGGVDLAPYHSFEDQVPAELQTEIEDLREQIIAGDLVIDSPSAN</sequence>
<keyword evidence="11" id="KW-1185">Reference proteome</keyword>
<dbReference type="PANTHER" id="PTHR34296">
    <property type="entry name" value="TRANSCRIPTIONAL ACTIVATOR PROTEIN MED"/>
    <property type="match status" value="1"/>
</dbReference>